<dbReference type="PROSITE" id="PS50009">
    <property type="entry name" value="RASGEF_CAT"/>
    <property type="match status" value="1"/>
</dbReference>
<dbReference type="eggNOG" id="KOG3417">
    <property type="taxonomic scope" value="Eukaryota"/>
</dbReference>
<dbReference type="GO" id="GO:0005886">
    <property type="term" value="C:plasma membrane"/>
    <property type="evidence" value="ECO:0000318"/>
    <property type="project" value="GO_Central"/>
</dbReference>
<dbReference type="PROSITE" id="PS50212">
    <property type="entry name" value="RASGEF_NTER"/>
    <property type="match status" value="1"/>
</dbReference>
<evidence type="ECO:0000259" key="3">
    <source>
        <dbReference type="PROSITE" id="PS50009"/>
    </source>
</evidence>
<dbReference type="GO" id="GO:0051897">
    <property type="term" value="P:positive regulation of phosphatidylinositol 3-kinase/protein kinase B signal transduction"/>
    <property type="evidence" value="ECO:0007669"/>
    <property type="project" value="EnsemblProtists"/>
</dbReference>
<feature type="domain" description="N-terminal Ras-GEF" evidence="4">
    <location>
        <begin position="188"/>
        <end position="310"/>
    </location>
</feature>
<accession>F0ZDI2</accession>
<dbReference type="PANTHER" id="PTHR23113">
    <property type="entry name" value="GUANINE NUCLEOTIDE EXCHANGE FACTOR"/>
    <property type="match status" value="1"/>
</dbReference>
<dbReference type="STRING" id="5786.F0ZDI2"/>
<dbReference type="KEGG" id="dpp:DICPUDRAFT_46103"/>
<dbReference type="GO" id="GO:0031152">
    <property type="term" value="P:aggregation involved in sorocarp development"/>
    <property type="evidence" value="ECO:0007669"/>
    <property type="project" value="EnsemblProtists"/>
</dbReference>
<dbReference type="InterPro" id="IPR001895">
    <property type="entry name" value="RASGEF_cat_dom"/>
</dbReference>
<dbReference type="GO" id="GO:0030334">
    <property type="term" value="P:regulation of cell migration"/>
    <property type="evidence" value="ECO:0007669"/>
    <property type="project" value="EnsemblProtists"/>
</dbReference>
<proteinExistence type="predicted"/>
<dbReference type="PANTHER" id="PTHR23113:SF333">
    <property type="entry name" value="RAS GUANINE NUCLEOTIDE EXCHANGE FACTOR A"/>
    <property type="match status" value="1"/>
</dbReference>
<dbReference type="InterPro" id="IPR000651">
    <property type="entry name" value="Ras-like_Gua-exchang_fac_N"/>
</dbReference>
<dbReference type="GO" id="GO:0004860">
    <property type="term" value="F:protein kinase inhibitor activity"/>
    <property type="evidence" value="ECO:0007669"/>
    <property type="project" value="EnsemblProtists"/>
</dbReference>
<dbReference type="OMA" id="MTYQSFC"/>
<organism evidence="5 6">
    <name type="scientific">Dictyostelium purpureum</name>
    <name type="common">Slime mold</name>
    <dbReference type="NCBI Taxonomy" id="5786"/>
    <lineage>
        <taxon>Eukaryota</taxon>
        <taxon>Amoebozoa</taxon>
        <taxon>Evosea</taxon>
        <taxon>Eumycetozoa</taxon>
        <taxon>Dictyostelia</taxon>
        <taxon>Dictyosteliales</taxon>
        <taxon>Dictyosteliaceae</taxon>
        <taxon>Dictyostelium</taxon>
    </lineage>
</organism>
<dbReference type="CDD" id="cd06224">
    <property type="entry name" value="REM"/>
    <property type="match status" value="1"/>
</dbReference>
<dbReference type="InParanoid" id="F0ZDI2"/>
<dbReference type="SUPFAM" id="SSF48366">
    <property type="entry name" value="Ras GEF"/>
    <property type="match status" value="1"/>
</dbReference>
<dbReference type="Gene3D" id="1.20.870.10">
    <property type="entry name" value="Son of sevenless (SoS) protein Chain: S domain 1"/>
    <property type="match status" value="1"/>
</dbReference>
<evidence type="ECO:0000256" key="2">
    <source>
        <dbReference type="PROSITE-ProRule" id="PRU00168"/>
    </source>
</evidence>
<dbReference type="FunFam" id="1.10.840.10:FF:000009">
    <property type="entry name" value="rap guanine nucleotide exchange factor 1"/>
    <property type="match status" value="1"/>
</dbReference>
<dbReference type="GO" id="GO:0010628">
    <property type="term" value="P:positive regulation of gene expression"/>
    <property type="evidence" value="ECO:0007669"/>
    <property type="project" value="EnsemblProtists"/>
</dbReference>
<dbReference type="SMART" id="SM00147">
    <property type="entry name" value="RasGEF"/>
    <property type="match status" value="1"/>
</dbReference>
<dbReference type="GO" id="GO:0005829">
    <property type="term" value="C:cytosol"/>
    <property type="evidence" value="ECO:0007669"/>
    <property type="project" value="EnsemblProtists"/>
</dbReference>
<dbReference type="OrthoDB" id="10254377at2759"/>
<dbReference type="AlphaFoldDB" id="F0ZDI2"/>
<dbReference type="GO" id="GO:0030833">
    <property type="term" value="P:regulation of actin filament polymerization"/>
    <property type="evidence" value="ECO:0007669"/>
    <property type="project" value="EnsemblProtists"/>
</dbReference>
<dbReference type="GO" id="GO:0030295">
    <property type="term" value="F:protein kinase activator activity"/>
    <property type="evidence" value="ECO:0007669"/>
    <property type="project" value="EnsemblProtists"/>
</dbReference>
<dbReference type="FunFam" id="1.20.870.10:FF:000030">
    <property type="entry name" value="Ras guanine nucleotide exchange factor A"/>
    <property type="match status" value="1"/>
</dbReference>
<dbReference type="GO" id="GO:0051602">
    <property type="term" value="P:response to electrical stimulus"/>
    <property type="evidence" value="ECO:0007669"/>
    <property type="project" value="EnsemblProtists"/>
</dbReference>
<evidence type="ECO:0000313" key="6">
    <source>
        <dbReference type="Proteomes" id="UP000001064"/>
    </source>
</evidence>
<keyword evidence="1 2" id="KW-0344">Guanine-nucleotide releasing factor</keyword>
<dbReference type="GO" id="GO:0010856">
    <property type="term" value="F:adenylate cyclase activator activity"/>
    <property type="evidence" value="ECO:0007669"/>
    <property type="project" value="EnsemblProtists"/>
</dbReference>
<evidence type="ECO:0000256" key="1">
    <source>
        <dbReference type="ARBA" id="ARBA00022658"/>
    </source>
</evidence>
<dbReference type="GeneID" id="10502991"/>
<sequence length="598" mass="69889">MISPSSFNPVELMYSKEKVDRSEWRKNVLKTNPEINNLCERIYPVNRAIQFGKQYYPGKAEVKQKLDKTVIIQLILQHLSTKGLKQTKQTLEKEARVTTPIVEGSTESRLVTYIRNALKDTERIYDLSMEHTEYTKEERQSKITEREDLLFQMDLLEEENEDDGVNIWDEPAENIITEKVHNTEYDQDDEVVKYGSLNKLVEHLTHDSKHDLQFLKTFLMTYQSFCTPEKLMSKLQQRYNVPQGTDEKSARTIQIRVVNVLKTWIDNYYSDFDDKLIQQLRTFLDQILIKFPGPGSNLMKSLSKVVEKLSPATESKHIFNEKTPEPIVAFKNIFSNNLSFHDIDEEEIARQLTLIEFEIYRKIKPPELLNQSWNKTKLKSRAPNVLKMIDRFNSVSMWVATMIIQTAKVKARARMMARFIKIAEHLKTLNNYNSLMAIIAGLNFSSVYRLKYTREELSPAILKSYAELEKIMNSEGSFKTYRGRLQNFVPPMLPYLGVHLTDLTFMEENPDNIPIEVSKGKSVNLINFTKRTLVFKVISLVQETQNVAYNLQPVHQIQEFLLNIKSDLKADTLDLYQQDLYKESLRREPKRAQRSDIQ</sequence>
<feature type="domain" description="Ras-GEF" evidence="3">
    <location>
        <begin position="344"/>
        <end position="590"/>
    </location>
</feature>
<dbReference type="InterPro" id="IPR036964">
    <property type="entry name" value="RASGEF_cat_dom_sf"/>
</dbReference>
<dbReference type="GO" id="GO:1903665">
    <property type="term" value="P:negative regulation of asexual reproduction"/>
    <property type="evidence" value="ECO:0007669"/>
    <property type="project" value="EnsemblProtists"/>
</dbReference>
<dbReference type="Pfam" id="PF00617">
    <property type="entry name" value="RasGEF"/>
    <property type="match status" value="1"/>
</dbReference>
<dbReference type="Pfam" id="PF00618">
    <property type="entry name" value="RasGEF_N"/>
    <property type="match status" value="1"/>
</dbReference>
<reference evidence="6" key="1">
    <citation type="journal article" date="2011" name="Genome Biol.">
        <title>Comparative genomics of the social amoebae Dictyostelium discoideum and Dictyostelium purpureum.</title>
        <authorList>
            <consortium name="US DOE Joint Genome Institute (JGI-PGF)"/>
            <person name="Sucgang R."/>
            <person name="Kuo A."/>
            <person name="Tian X."/>
            <person name="Salerno W."/>
            <person name="Parikh A."/>
            <person name="Feasley C.L."/>
            <person name="Dalin E."/>
            <person name="Tu H."/>
            <person name="Huang E."/>
            <person name="Barry K."/>
            <person name="Lindquist E."/>
            <person name="Shapiro H."/>
            <person name="Bruce D."/>
            <person name="Schmutz J."/>
            <person name="Salamov A."/>
            <person name="Fey P."/>
            <person name="Gaudet P."/>
            <person name="Anjard C."/>
            <person name="Babu M.M."/>
            <person name="Basu S."/>
            <person name="Bushmanova Y."/>
            <person name="van der Wel H."/>
            <person name="Katoh-Kurasawa M."/>
            <person name="Dinh C."/>
            <person name="Coutinho P.M."/>
            <person name="Saito T."/>
            <person name="Elias M."/>
            <person name="Schaap P."/>
            <person name="Kay R.R."/>
            <person name="Henrissat B."/>
            <person name="Eichinger L."/>
            <person name="Rivero F."/>
            <person name="Putnam N.H."/>
            <person name="West C.M."/>
            <person name="Loomis W.F."/>
            <person name="Chisholm R.L."/>
            <person name="Shaulsky G."/>
            <person name="Strassmann J.E."/>
            <person name="Queller D.C."/>
            <person name="Kuspa A."/>
            <person name="Grigoriev I.V."/>
        </authorList>
    </citation>
    <scope>NUCLEOTIDE SEQUENCE [LARGE SCALE GENOMIC DNA]</scope>
    <source>
        <strain evidence="6">QSDP1</strain>
    </source>
</reference>
<dbReference type="Proteomes" id="UP000001064">
    <property type="component" value="Unassembled WGS sequence"/>
</dbReference>
<dbReference type="EMBL" id="GL870986">
    <property type="protein sequence ID" value="EGC38002.1"/>
    <property type="molecule type" value="Genomic_DNA"/>
</dbReference>
<dbReference type="SMART" id="SM00667">
    <property type="entry name" value="LisH"/>
    <property type="match status" value="1"/>
</dbReference>
<dbReference type="GO" id="GO:0007265">
    <property type="term" value="P:Ras protein signal transduction"/>
    <property type="evidence" value="ECO:0000318"/>
    <property type="project" value="GO_Central"/>
</dbReference>
<gene>
    <name evidence="5" type="ORF">DICPUDRAFT_46103</name>
</gene>
<dbReference type="GO" id="GO:0000165">
    <property type="term" value="P:MAPK cascade"/>
    <property type="evidence" value="ECO:0007669"/>
    <property type="project" value="EnsemblProtists"/>
</dbReference>
<dbReference type="SMART" id="SM00229">
    <property type="entry name" value="RasGEFN"/>
    <property type="match status" value="1"/>
</dbReference>
<dbReference type="PROSITE" id="PS50896">
    <property type="entry name" value="LISH"/>
    <property type="match status" value="1"/>
</dbReference>
<dbReference type="FunCoup" id="F0ZDI2">
    <property type="interactions" value="13"/>
</dbReference>
<dbReference type="GO" id="GO:0005085">
    <property type="term" value="F:guanyl-nucleotide exchange factor activity"/>
    <property type="evidence" value="ECO:0000318"/>
    <property type="project" value="GO_Central"/>
</dbReference>
<keyword evidence="6" id="KW-1185">Reference proteome</keyword>
<dbReference type="GO" id="GO:0043327">
    <property type="term" value="P:chemotaxis to cAMP"/>
    <property type="evidence" value="ECO:0007669"/>
    <property type="project" value="EnsemblProtists"/>
</dbReference>
<evidence type="ECO:0000259" key="4">
    <source>
        <dbReference type="PROSITE" id="PS50212"/>
    </source>
</evidence>
<dbReference type="CDD" id="cd00155">
    <property type="entry name" value="RasGEF"/>
    <property type="match status" value="1"/>
</dbReference>
<dbReference type="GO" id="GO:0030250">
    <property type="term" value="F:guanylate cyclase activator activity"/>
    <property type="evidence" value="ECO:0007669"/>
    <property type="project" value="EnsemblProtists"/>
</dbReference>
<dbReference type="InterPro" id="IPR006594">
    <property type="entry name" value="LisH"/>
</dbReference>
<dbReference type="Gene3D" id="1.10.840.10">
    <property type="entry name" value="Ras guanine-nucleotide exchange factors catalytic domain"/>
    <property type="match status" value="1"/>
</dbReference>
<dbReference type="GO" id="GO:0008360">
    <property type="term" value="P:regulation of cell shape"/>
    <property type="evidence" value="ECO:0007669"/>
    <property type="project" value="EnsemblProtists"/>
</dbReference>
<dbReference type="GO" id="GO:0046579">
    <property type="term" value="P:positive regulation of Ras protein signal transduction"/>
    <property type="evidence" value="ECO:0007669"/>
    <property type="project" value="EnsemblProtists"/>
</dbReference>
<evidence type="ECO:0000313" key="5">
    <source>
        <dbReference type="EMBL" id="EGC38002.1"/>
    </source>
</evidence>
<dbReference type="RefSeq" id="XP_003285486.1">
    <property type="nucleotide sequence ID" value="XM_003285438.1"/>
</dbReference>
<protein>
    <submittedName>
        <fullName evidence="5">Aimless RasGEF</fullName>
    </submittedName>
</protein>
<name>F0ZDI2_DICPU</name>
<dbReference type="InterPro" id="IPR008937">
    <property type="entry name" value="Ras-like_GEF"/>
</dbReference>
<dbReference type="GO" id="GO:1905742">
    <property type="term" value="C:Ras guanyl-nucleotide exchange factor complex"/>
    <property type="evidence" value="ECO:0007669"/>
    <property type="project" value="EnsemblProtists"/>
</dbReference>
<dbReference type="InterPro" id="IPR023578">
    <property type="entry name" value="Ras_GEF_dom_sf"/>
</dbReference>
<dbReference type="VEuPathDB" id="AmoebaDB:DICPUDRAFT_46103"/>